<name>A0A0M3K2W6_ANISI</name>
<dbReference type="Gene3D" id="2.170.150.10">
    <property type="entry name" value="Metal Binding Protein, Guanine Nucleotide Exchange Factor, Chain A"/>
    <property type="match status" value="1"/>
</dbReference>
<keyword evidence="2" id="KW-0344">Guanine-nucleotide releasing factor</keyword>
<evidence type="ECO:0000256" key="2">
    <source>
        <dbReference type="ARBA" id="ARBA00022658"/>
    </source>
</evidence>
<dbReference type="EMBL" id="UYRR01031884">
    <property type="protein sequence ID" value="VDK53116.1"/>
    <property type="molecule type" value="Genomic_DNA"/>
</dbReference>
<keyword evidence="3" id="KW-0653">Protein transport</keyword>
<reference evidence="4 5" key="2">
    <citation type="submission" date="2018-11" db="EMBL/GenBank/DDBJ databases">
        <authorList>
            <consortium name="Pathogen Informatics"/>
        </authorList>
    </citation>
    <scope>NUCLEOTIDE SEQUENCE [LARGE SCALE GENOMIC DNA]</scope>
</reference>
<reference evidence="6" key="1">
    <citation type="submission" date="2017-02" db="UniProtKB">
        <authorList>
            <consortium name="WormBaseParasite"/>
        </authorList>
    </citation>
    <scope>IDENTIFICATION</scope>
</reference>
<dbReference type="GO" id="GO:0007264">
    <property type="term" value="P:small GTPase-mediated signal transduction"/>
    <property type="evidence" value="ECO:0007669"/>
    <property type="project" value="InterPro"/>
</dbReference>
<evidence type="ECO:0000313" key="4">
    <source>
        <dbReference type="EMBL" id="VDK53116.1"/>
    </source>
</evidence>
<gene>
    <name evidence="4" type="ORF">ASIM_LOCUS14699</name>
</gene>
<evidence type="ECO:0000313" key="5">
    <source>
        <dbReference type="Proteomes" id="UP000267096"/>
    </source>
</evidence>
<proteinExistence type="predicted"/>
<dbReference type="OrthoDB" id="30840at2759"/>
<dbReference type="GO" id="GO:0005829">
    <property type="term" value="C:cytosol"/>
    <property type="evidence" value="ECO:0007669"/>
    <property type="project" value="TreeGrafter"/>
</dbReference>
<evidence type="ECO:0000256" key="3">
    <source>
        <dbReference type="ARBA" id="ARBA00022927"/>
    </source>
</evidence>
<dbReference type="AlphaFoldDB" id="A0A0M3K2W6"/>
<organism evidence="6">
    <name type="scientific">Anisakis simplex</name>
    <name type="common">Herring worm</name>
    <dbReference type="NCBI Taxonomy" id="6269"/>
    <lineage>
        <taxon>Eukaryota</taxon>
        <taxon>Metazoa</taxon>
        <taxon>Ecdysozoa</taxon>
        <taxon>Nematoda</taxon>
        <taxon>Chromadorea</taxon>
        <taxon>Rhabditida</taxon>
        <taxon>Spirurina</taxon>
        <taxon>Ascaridomorpha</taxon>
        <taxon>Ascaridoidea</taxon>
        <taxon>Anisakidae</taxon>
        <taxon>Anisakis</taxon>
        <taxon>Anisakis simplex complex</taxon>
    </lineage>
</organism>
<keyword evidence="5" id="KW-1185">Reference proteome</keyword>
<dbReference type="InterPro" id="IPR011057">
    <property type="entry name" value="Mss4-like_sf"/>
</dbReference>
<sequence>MSSADDGSCAIKNVNTVYNSLVNFISSVEKGTSSDVALRLRQVENSIEQLRESIDSISDISSNEEIQREKIRSLKKQIAAKDSLIASFKNGTASPMSKQKKNIKEVEKETLSEWWSVKKAYDFENIGFTHDASDGIKYLVCADCEVGPVGFLCPETNCHFIACKRVKSMQDGS</sequence>
<dbReference type="GO" id="GO:0005085">
    <property type="term" value="F:guanyl-nucleotide exchange factor activity"/>
    <property type="evidence" value="ECO:0007669"/>
    <property type="project" value="UniProtKB-KW"/>
</dbReference>
<dbReference type="GO" id="GO:0006357">
    <property type="term" value="P:regulation of transcription by RNA polymerase II"/>
    <property type="evidence" value="ECO:0007669"/>
    <property type="project" value="InterPro"/>
</dbReference>
<protein>
    <submittedName>
        <fullName evidence="6">Mediator of RNA polymerase II transcription subunit 9</fullName>
    </submittedName>
</protein>
<dbReference type="WBParaSite" id="ASIM_0001528901-mRNA-1">
    <property type="protein sequence ID" value="ASIM_0001528901-mRNA-1"/>
    <property type="gene ID" value="ASIM_0001528901"/>
</dbReference>
<accession>A0A0M3K2W6</accession>
<dbReference type="PROSITE" id="PS51796">
    <property type="entry name" value="MSS4"/>
    <property type="match status" value="1"/>
</dbReference>
<dbReference type="InterPro" id="IPR011323">
    <property type="entry name" value="Mss4/transl-control_tumour"/>
</dbReference>
<dbReference type="GO" id="GO:0016020">
    <property type="term" value="C:membrane"/>
    <property type="evidence" value="ECO:0007669"/>
    <property type="project" value="TreeGrafter"/>
</dbReference>
<dbReference type="SUPFAM" id="SSF51316">
    <property type="entry name" value="Mss4-like"/>
    <property type="match status" value="1"/>
</dbReference>
<dbReference type="GO" id="GO:0016592">
    <property type="term" value="C:mediator complex"/>
    <property type="evidence" value="ECO:0007669"/>
    <property type="project" value="InterPro"/>
</dbReference>
<dbReference type="PANTHER" id="PTHR13276">
    <property type="entry name" value="GUANINE NUCLEOTIDE EXCHANGE FACTOR MSS4"/>
    <property type="match status" value="1"/>
</dbReference>
<evidence type="ECO:0000256" key="1">
    <source>
        <dbReference type="ARBA" id="ARBA00022448"/>
    </source>
</evidence>
<dbReference type="GO" id="GO:0003712">
    <property type="term" value="F:transcription coregulator activity"/>
    <property type="evidence" value="ECO:0007669"/>
    <property type="project" value="InterPro"/>
</dbReference>
<dbReference type="Pfam" id="PF04421">
    <property type="entry name" value="Mss4"/>
    <property type="match status" value="1"/>
</dbReference>
<dbReference type="InterPro" id="IPR007515">
    <property type="entry name" value="Mss4"/>
</dbReference>
<dbReference type="Proteomes" id="UP000267096">
    <property type="component" value="Unassembled WGS sequence"/>
</dbReference>
<dbReference type="GO" id="GO:0008270">
    <property type="term" value="F:zinc ion binding"/>
    <property type="evidence" value="ECO:0007669"/>
    <property type="project" value="TreeGrafter"/>
</dbReference>
<dbReference type="GO" id="GO:0015031">
    <property type="term" value="P:protein transport"/>
    <property type="evidence" value="ECO:0007669"/>
    <property type="project" value="UniProtKB-KW"/>
</dbReference>
<keyword evidence="1" id="KW-0813">Transport</keyword>
<dbReference type="GO" id="GO:0006892">
    <property type="term" value="P:post-Golgi vesicle-mediated transport"/>
    <property type="evidence" value="ECO:0007669"/>
    <property type="project" value="TreeGrafter"/>
</dbReference>
<dbReference type="PANTHER" id="PTHR13276:SF0">
    <property type="entry name" value="GUANINE NUCLEOTIDE EXCHANGE FACTOR MSS4"/>
    <property type="match status" value="1"/>
</dbReference>
<evidence type="ECO:0000313" key="6">
    <source>
        <dbReference type="WBParaSite" id="ASIM_0001528901-mRNA-1"/>
    </source>
</evidence>